<reference evidence="1 2" key="1">
    <citation type="journal article" date="2021" name="Elife">
        <title>Chloroplast acquisition without the gene transfer in kleptoplastic sea slugs, Plakobranchus ocellatus.</title>
        <authorList>
            <person name="Maeda T."/>
            <person name="Takahashi S."/>
            <person name="Yoshida T."/>
            <person name="Shimamura S."/>
            <person name="Takaki Y."/>
            <person name="Nagai Y."/>
            <person name="Toyoda A."/>
            <person name="Suzuki Y."/>
            <person name="Arimoto A."/>
            <person name="Ishii H."/>
            <person name="Satoh N."/>
            <person name="Nishiyama T."/>
            <person name="Hasebe M."/>
            <person name="Maruyama T."/>
            <person name="Minagawa J."/>
            <person name="Obokata J."/>
            <person name="Shigenobu S."/>
        </authorList>
    </citation>
    <scope>NUCLEOTIDE SEQUENCE [LARGE SCALE GENOMIC DNA]</scope>
</reference>
<dbReference type="Proteomes" id="UP000735302">
    <property type="component" value="Unassembled WGS sequence"/>
</dbReference>
<gene>
    <name evidence="1" type="ORF">PoB_001593300</name>
</gene>
<dbReference type="EMBL" id="BLXT01001935">
    <property type="protein sequence ID" value="GFN89427.1"/>
    <property type="molecule type" value="Genomic_DNA"/>
</dbReference>
<sequence length="96" mass="10704">MFVSLTPKLTLSAVPFKLDVQPDSEGQDKKHYLTITCKLDASLTSMEKVTALTLYGPRPYGAVDRMDPLASVDLWTPQPQLVHNFCRGRVPDKGTR</sequence>
<accession>A0AAV3Z465</accession>
<proteinExistence type="predicted"/>
<name>A0AAV3Z465_9GAST</name>
<comment type="caution">
    <text evidence="1">The sequence shown here is derived from an EMBL/GenBank/DDBJ whole genome shotgun (WGS) entry which is preliminary data.</text>
</comment>
<evidence type="ECO:0000313" key="1">
    <source>
        <dbReference type="EMBL" id="GFN89427.1"/>
    </source>
</evidence>
<evidence type="ECO:0000313" key="2">
    <source>
        <dbReference type="Proteomes" id="UP000735302"/>
    </source>
</evidence>
<keyword evidence="2" id="KW-1185">Reference proteome</keyword>
<evidence type="ECO:0008006" key="3">
    <source>
        <dbReference type="Google" id="ProtNLM"/>
    </source>
</evidence>
<dbReference type="AlphaFoldDB" id="A0AAV3Z465"/>
<organism evidence="1 2">
    <name type="scientific">Plakobranchus ocellatus</name>
    <dbReference type="NCBI Taxonomy" id="259542"/>
    <lineage>
        <taxon>Eukaryota</taxon>
        <taxon>Metazoa</taxon>
        <taxon>Spiralia</taxon>
        <taxon>Lophotrochozoa</taxon>
        <taxon>Mollusca</taxon>
        <taxon>Gastropoda</taxon>
        <taxon>Heterobranchia</taxon>
        <taxon>Euthyneura</taxon>
        <taxon>Panpulmonata</taxon>
        <taxon>Sacoglossa</taxon>
        <taxon>Placobranchoidea</taxon>
        <taxon>Plakobranchidae</taxon>
        <taxon>Plakobranchus</taxon>
    </lineage>
</organism>
<protein>
    <recommendedName>
        <fullName evidence="3">C2 domain-containing protein</fullName>
    </recommendedName>
</protein>